<dbReference type="eggNOG" id="COG1207">
    <property type="taxonomic scope" value="Bacteria"/>
</dbReference>
<dbReference type="Gene3D" id="3.30.70.2120">
    <property type="match status" value="1"/>
</dbReference>
<dbReference type="Proteomes" id="UP000006793">
    <property type="component" value="Chromosome"/>
</dbReference>
<dbReference type="Gene3D" id="1.20.1330.10">
    <property type="entry name" value="f41 fragment of flagellin, N-terminal domain"/>
    <property type="match status" value="2"/>
</dbReference>
<keyword evidence="2 3" id="KW-0975">Bacterial flagellum</keyword>
<dbReference type="RefSeq" id="WP_013907078.1">
    <property type="nucleotide sequence ID" value="NC_015681.1"/>
</dbReference>
<keyword evidence="3" id="KW-0964">Secreted</keyword>
<dbReference type="PaxDb" id="667014-Thein_0451"/>
<dbReference type="InterPro" id="IPR011004">
    <property type="entry name" value="Trimer_LpxA-like_sf"/>
</dbReference>
<keyword evidence="7" id="KW-0282">Flagellum</keyword>
<dbReference type="Pfam" id="PF00700">
    <property type="entry name" value="Flagellin_C"/>
    <property type="match status" value="1"/>
</dbReference>
<evidence type="ECO:0000313" key="8">
    <source>
        <dbReference type="Proteomes" id="UP000006793"/>
    </source>
</evidence>
<dbReference type="KEGG" id="tid:Thein_0451"/>
<evidence type="ECO:0000259" key="6">
    <source>
        <dbReference type="Pfam" id="PF00700"/>
    </source>
</evidence>
<comment type="similarity">
    <text evidence="1 3">Belongs to the bacterial flagellin family.</text>
</comment>
<name>F8AAQ7_THEID</name>
<dbReference type="PANTHER" id="PTHR42792">
    <property type="entry name" value="FLAGELLIN"/>
    <property type="match status" value="1"/>
</dbReference>
<dbReference type="AlphaFoldDB" id="F8AAQ7"/>
<keyword evidence="4" id="KW-0175">Coiled coil</keyword>
<dbReference type="SUPFAM" id="SSF51161">
    <property type="entry name" value="Trimeric LpxA-like enzymes"/>
    <property type="match status" value="1"/>
</dbReference>
<dbReference type="PATRIC" id="fig|667014.3.peg.469"/>
<dbReference type="Pfam" id="PF00669">
    <property type="entry name" value="Flagellin_N"/>
    <property type="match status" value="1"/>
</dbReference>
<dbReference type="SUPFAM" id="SSF64518">
    <property type="entry name" value="Phase 1 flagellin"/>
    <property type="match status" value="2"/>
</dbReference>
<comment type="subcellular location">
    <subcellularLocation>
        <location evidence="3">Secreted</location>
    </subcellularLocation>
    <subcellularLocation>
        <location evidence="3">Bacterial flagellum</location>
    </subcellularLocation>
</comment>
<dbReference type="eggNOG" id="COG1344">
    <property type="taxonomic scope" value="Bacteria"/>
</dbReference>
<gene>
    <name evidence="7" type="ordered locus">Thein_0451</name>
</gene>
<dbReference type="Gene3D" id="6.10.280.190">
    <property type="match status" value="1"/>
</dbReference>
<keyword evidence="7" id="KW-0969">Cilium</keyword>
<dbReference type="Pfam" id="PF07196">
    <property type="entry name" value="Flagellin_IN"/>
    <property type="match status" value="1"/>
</dbReference>
<dbReference type="FunCoup" id="F8AAQ7">
    <property type="interactions" value="123"/>
</dbReference>
<dbReference type="InterPro" id="IPR046358">
    <property type="entry name" value="Flagellin_C"/>
</dbReference>
<dbReference type="GO" id="GO:0009288">
    <property type="term" value="C:bacterial-type flagellum"/>
    <property type="evidence" value="ECO:0007669"/>
    <property type="project" value="UniProtKB-SubCell"/>
</dbReference>
<dbReference type="HOGENOM" id="CLU_011142_7_1_0"/>
<feature type="domain" description="Flagellin C-terminal" evidence="6">
    <location>
        <begin position="751"/>
        <end position="836"/>
    </location>
</feature>
<evidence type="ECO:0000256" key="1">
    <source>
        <dbReference type="ARBA" id="ARBA00005709"/>
    </source>
</evidence>
<dbReference type="OrthoDB" id="9796789at2"/>
<proteinExistence type="inferred from homology"/>
<feature type="domain" description="Flagellin N-terminal" evidence="5">
    <location>
        <begin position="5"/>
        <end position="141"/>
    </location>
</feature>
<sequence>MALNINTNIAALRARNQLNKTSQSLQKSLERLSSGLRINWAADDAAGLAIADGLKMTATGLGQAIRNANEGISLIKVADGALIEYGNILNTLKEKVTQAANATQNAETRKSIQRDINKLLTELNNIARTTEFNGQKLLSGSFVNKKFQIGSASYVTASLSIRSAETNAVGGTKTAIMNLNTIGPMQLTITNAASGLSVTTETIELNYNNNPANGAGALANEINRYSGVTGVTAVAVVESQSDVIQAGTISGLKINGVDIGDITVQAADADGALVSAINAKSLQTGVEATVTEDGKLVLNSVDGRAIKVEADSGLSTVLGKSGQDLSTLGHIRLIQKGVADFQIKGAGGLGIGANIELNGDVTLDDDSVLAAGSTILSGSTLKAGSLVGGDLTISGASTTTQVTLVKAGSTLKTGSIIAEGTQITGDITVSEASLNSDMLVKAGSQLKAGTTIGAGTVVYGTLAEALNVADGTVIGDGGAVLANDVTLNTDIVLKYSSVTNTQIASGSKIAAGSILGADFEITADATFNADMELLAGSTIADGSTLKAGSIIGGDVTVATGATINTTQESRLVQGSTLKAGSVLAQGSVINDADEVEVASDTTLNQDTVIGAGSKLITGTKLAAGTVVNQDMYLSTAEFTYDSNDTRWELNTGDGSVVKVTAGTVLEQDMYVVGTNYTLDTVNSQYVVSTSSDEVTLTNDMVLKAGSMLNTDTSAGINSSVVLKSTGEIGQVETKKLSDINVLTYEGAQVALTIVDAAIADIDGIRAELGSAQNQLQSTVANISVTQVNLKAAEAGIREVDFSAESSNFSKMQVLMQAGMFALAQSNTIPQMAVQLLQGR</sequence>
<dbReference type="STRING" id="667014.Thein_0451"/>
<dbReference type="PANTHER" id="PTHR42792:SF2">
    <property type="entry name" value="FLAGELLIN"/>
    <property type="match status" value="1"/>
</dbReference>
<keyword evidence="7" id="KW-0966">Cell projection</keyword>
<reference evidence="8" key="1">
    <citation type="submission" date="2011-04" db="EMBL/GenBank/DDBJ databases">
        <title>The complete genome of Thermodesulfatator indicus DSM 15286.</title>
        <authorList>
            <person name="Lucas S."/>
            <person name="Copeland A."/>
            <person name="Lapidus A."/>
            <person name="Bruce D."/>
            <person name="Goodwin L."/>
            <person name="Pitluck S."/>
            <person name="Peters L."/>
            <person name="Kyrpides N."/>
            <person name="Mavromatis K."/>
            <person name="Pagani I."/>
            <person name="Ivanova N."/>
            <person name="Saunders L."/>
            <person name="Detter J.C."/>
            <person name="Tapia R."/>
            <person name="Han C."/>
            <person name="Land M."/>
            <person name="Hauser L."/>
            <person name="Markowitz V."/>
            <person name="Cheng J.-F."/>
            <person name="Hugenholtz P."/>
            <person name="Woyke T."/>
            <person name="Wu D."/>
            <person name="Spring S."/>
            <person name="Schroeder M."/>
            <person name="Brambilla E."/>
            <person name="Klenk H.-P."/>
            <person name="Eisen J.A."/>
        </authorList>
    </citation>
    <scope>NUCLEOTIDE SEQUENCE [LARGE SCALE GENOMIC DNA]</scope>
    <source>
        <strain evidence="8">DSM 15286 / JCM 11887 / CIR29812</strain>
    </source>
</reference>
<evidence type="ECO:0000256" key="2">
    <source>
        <dbReference type="ARBA" id="ARBA00023143"/>
    </source>
</evidence>
<dbReference type="EMBL" id="CP002683">
    <property type="protein sequence ID" value="AEH44333.1"/>
    <property type="molecule type" value="Genomic_DNA"/>
</dbReference>
<reference evidence="7 8" key="2">
    <citation type="journal article" date="2012" name="Stand. Genomic Sci.">
        <title>Complete genome sequence of the thermophilic sulfate-reducing ocean bacterium Thermodesulfatator indicus type strain (CIR29812(T)).</title>
        <authorList>
            <person name="Anderson I."/>
            <person name="Saunders E."/>
            <person name="Lapidus A."/>
            <person name="Nolan M."/>
            <person name="Lucas S."/>
            <person name="Tice H."/>
            <person name="Del Rio T.G."/>
            <person name="Cheng J.F."/>
            <person name="Han C."/>
            <person name="Tapia R."/>
            <person name="Goodwin L.A."/>
            <person name="Pitluck S."/>
            <person name="Liolios K."/>
            <person name="Mavromatis K."/>
            <person name="Pagani I."/>
            <person name="Ivanova N."/>
            <person name="Mikhailova N."/>
            <person name="Pati A."/>
            <person name="Chen A."/>
            <person name="Palaniappan K."/>
            <person name="Land M."/>
            <person name="Hauser L."/>
            <person name="Jeffries C.D."/>
            <person name="Chang Y.J."/>
            <person name="Brambilla E.M."/>
            <person name="Rohde M."/>
            <person name="Spring S."/>
            <person name="Goker M."/>
            <person name="Detter J.C."/>
            <person name="Woyke T."/>
            <person name="Bristow J."/>
            <person name="Eisen J.A."/>
            <person name="Markowitz V."/>
            <person name="Hugenholtz P."/>
            <person name="Kyrpides N.C."/>
            <person name="Klenk H.P."/>
        </authorList>
    </citation>
    <scope>NUCLEOTIDE SEQUENCE [LARGE SCALE GENOMIC DNA]</scope>
    <source>
        <strain evidence="8">DSM 15286 / JCM 11887 / CIR29812</strain>
    </source>
</reference>
<keyword evidence="8" id="KW-1185">Reference proteome</keyword>
<dbReference type="InterPro" id="IPR001029">
    <property type="entry name" value="Flagellin_N"/>
</dbReference>
<dbReference type="GO" id="GO:0005198">
    <property type="term" value="F:structural molecule activity"/>
    <property type="evidence" value="ECO:0007669"/>
    <property type="project" value="UniProtKB-UniRule"/>
</dbReference>
<comment type="function">
    <text evidence="3">Flagellin is the subunit protein which polymerizes to form the filaments of bacterial flagella.</text>
</comment>
<dbReference type="Gene3D" id="2.160.10.10">
    <property type="entry name" value="Hexapeptide repeat proteins"/>
    <property type="match status" value="2"/>
</dbReference>
<feature type="coiled-coil region" evidence="4">
    <location>
        <begin position="89"/>
        <end position="129"/>
    </location>
</feature>
<accession>F8AAQ7</accession>
<protein>
    <recommendedName>
        <fullName evidence="3">Flagellin</fullName>
    </recommendedName>
</protein>
<dbReference type="InParanoid" id="F8AAQ7"/>
<dbReference type="PRINTS" id="PR00207">
    <property type="entry name" value="FLAGELLIN"/>
</dbReference>
<dbReference type="InterPro" id="IPR010810">
    <property type="entry name" value="Flagellin_hook_IN_motif"/>
</dbReference>
<dbReference type="GO" id="GO:0005576">
    <property type="term" value="C:extracellular region"/>
    <property type="evidence" value="ECO:0007669"/>
    <property type="project" value="UniProtKB-SubCell"/>
</dbReference>
<evidence type="ECO:0000259" key="5">
    <source>
        <dbReference type="Pfam" id="PF00669"/>
    </source>
</evidence>
<evidence type="ECO:0000313" key="7">
    <source>
        <dbReference type="EMBL" id="AEH44333.1"/>
    </source>
</evidence>
<evidence type="ECO:0000256" key="4">
    <source>
        <dbReference type="SAM" id="Coils"/>
    </source>
</evidence>
<evidence type="ECO:0000256" key="3">
    <source>
        <dbReference type="RuleBase" id="RU362073"/>
    </source>
</evidence>
<organism evidence="7 8">
    <name type="scientific">Thermodesulfatator indicus (strain DSM 15286 / JCM 11887 / CIR29812)</name>
    <dbReference type="NCBI Taxonomy" id="667014"/>
    <lineage>
        <taxon>Bacteria</taxon>
        <taxon>Pseudomonadati</taxon>
        <taxon>Thermodesulfobacteriota</taxon>
        <taxon>Thermodesulfobacteria</taxon>
        <taxon>Thermodesulfobacteriales</taxon>
        <taxon>Thermodesulfatatoraceae</taxon>
        <taxon>Thermodesulfatator</taxon>
    </lineage>
</organism>
<dbReference type="InterPro" id="IPR001492">
    <property type="entry name" value="Flagellin"/>
</dbReference>